<comment type="caution">
    <text evidence="1">The sequence shown here is derived from an EMBL/GenBank/DDBJ whole genome shotgun (WGS) entry which is preliminary data.</text>
</comment>
<organism evidence="1">
    <name type="scientific">mine drainage metagenome</name>
    <dbReference type="NCBI Taxonomy" id="410659"/>
    <lineage>
        <taxon>unclassified sequences</taxon>
        <taxon>metagenomes</taxon>
        <taxon>ecological metagenomes</taxon>
    </lineage>
</organism>
<sequence length="77" mass="8455">MHAILRTSLRDGDKRKALVFTESRRTQEYLKTFLEANGYAGQIVLFNGTRAKAKSGADRVQNISFAPAGNSNIIGPD</sequence>
<dbReference type="InterPro" id="IPR027417">
    <property type="entry name" value="P-loop_NTPase"/>
</dbReference>
<reference evidence="1" key="1">
    <citation type="submission" date="2013-08" db="EMBL/GenBank/DDBJ databases">
        <authorList>
            <person name="Mendez C."/>
            <person name="Richter M."/>
            <person name="Ferrer M."/>
            <person name="Sanchez J."/>
        </authorList>
    </citation>
    <scope>NUCLEOTIDE SEQUENCE</scope>
</reference>
<protein>
    <submittedName>
        <fullName evidence="1">Helicase</fullName>
    </submittedName>
</protein>
<dbReference type="Gene3D" id="3.40.50.300">
    <property type="entry name" value="P-loop containing nucleotide triphosphate hydrolases"/>
    <property type="match status" value="1"/>
</dbReference>
<accession>T0ZDF3</accession>
<keyword evidence="1" id="KW-0378">Hydrolase</keyword>
<keyword evidence="1" id="KW-0547">Nucleotide-binding</keyword>
<evidence type="ECO:0000313" key="1">
    <source>
        <dbReference type="EMBL" id="EQD43053.1"/>
    </source>
</evidence>
<gene>
    <name evidence="1" type="ORF">B1A_15650</name>
</gene>
<dbReference type="EMBL" id="AUZX01011485">
    <property type="protein sequence ID" value="EQD43053.1"/>
    <property type="molecule type" value="Genomic_DNA"/>
</dbReference>
<keyword evidence="1" id="KW-0347">Helicase</keyword>
<name>T0ZDF3_9ZZZZ</name>
<dbReference type="AlphaFoldDB" id="T0ZDF3"/>
<reference evidence="1" key="2">
    <citation type="journal article" date="2014" name="ISME J.">
        <title>Microbial stratification in low pH oxic and suboxic macroscopic growths along an acid mine drainage.</title>
        <authorList>
            <person name="Mendez-Garcia C."/>
            <person name="Mesa V."/>
            <person name="Sprenger R.R."/>
            <person name="Richter M."/>
            <person name="Diez M.S."/>
            <person name="Solano J."/>
            <person name="Bargiela R."/>
            <person name="Golyshina O.V."/>
            <person name="Manteca A."/>
            <person name="Ramos J.L."/>
            <person name="Gallego J.R."/>
            <person name="Llorente I."/>
            <person name="Martins Dos Santos V.A."/>
            <person name="Jensen O.N."/>
            <person name="Pelaez A.I."/>
            <person name="Sanchez J."/>
            <person name="Ferrer M."/>
        </authorList>
    </citation>
    <scope>NUCLEOTIDE SEQUENCE</scope>
</reference>
<keyword evidence="1" id="KW-0067">ATP-binding</keyword>
<dbReference type="GO" id="GO:0004386">
    <property type="term" value="F:helicase activity"/>
    <property type="evidence" value="ECO:0007669"/>
    <property type="project" value="UniProtKB-KW"/>
</dbReference>
<proteinExistence type="predicted"/>